<dbReference type="AlphaFoldDB" id="B3T6I9"/>
<keyword evidence="1" id="KW-0472">Membrane</keyword>
<gene>
    <name evidence="2" type="ORF">ALOHA_HF4000APKG2J17ctg1g5</name>
</gene>
<feature type="transmembrane region" description="Helical" evidence="1">
    <location>
        <begin position="36"/>
        <end position="54"/>
    </location>
</feature>
<keyword evidence="1" id="KW-1133">Transmembrane helix</keyword>
<organism evidence="2">
    <name type="scientific">uncultured marine microorganism HF4000_APKG2J17</name>
    <dbReference type="NCBI Taxonomy" id="455546"/>
    <lineage>
        <taxon>unclassified sequences</taxon>
        <taxon>environmental samples</taxon>
    </lineage>
</organism>
<dbReference type="EMBL" id="EU016624">
    <property type="protein sequence ID" value="ABZ08198.1"/>
    <property type="molecule type" value="Genomic_DNA"/>
</dbReference>
<evidence type="ECO:0000313" key="2">
    <source>
        <dbReference type="EMBL" id="ABZ08198.1"/>
    </source>
</evidence>
<keyword evidence="1" id="KW-0812">Transmembrane</keyword>
<evidence type="ECO:0000256" key="1">
    <source>
        <dbReference type="SAM" id="Phobius"/>
    </source>
</evidence>
<accession>B3T6I9</accession>
<reference evidence="2" key="1">
    <citation type="journal article" date="2008" name="ISME J.">
        <title>Genomic patterns of recombination, clonal divergence and environment in marine microbial populations.</title>
        <authorList>
            <person name="Konstantinidis K.T."/>
            <person name="Delong E.F."/>
        </authorList>
    </citation>
    <scope>NUCLEOTIDE SEQUENCE</scope>
</reference>
<sequence>MWQLVPRKIKVFTTILFVAVITAVVVSNTSLDMEHIIRSVFLAIGIVITFGLFLESRQWVWNFFNRIPMAKSFFPNVHGLWIGDLTPLKSTGDEEVRKVAFRITQNWKSINIVSESKGELIESRSFIGIPKIEDNNERLIYTLYKRSLPNTGAEYLAGRPGMPPL</sequence>
<protein>
    <submittedName>
        <fullName evidence="2">Uncharacterized protein</fullName>
    </submittedName>
</protein>
<proteinExistence type="predicted"/>
<name>B3T6I9_9ZZZZ</name>
<feature type="transmembrane region" description="Helical" evidence="1">
    <location>
        <begin position="12"/>
        <end position="30"/>
    </location>
</feature>